<protein>
    <recommendedName>
        <fullName evidence="4">Prepilin-type N-terminal cleavage/methylation domain-containing protein</fullName>
    </recommendedName>
</protein>
<dbReference type="AlphaFoldDB" id="G0JLP0"/>
<dbReference type="InterPro" id="IPR045584">
    <property type="entry name" value="Pilin-like"/>
</dbReference>
<dbReference type="STRING" id="743299.Acife_1968"/>
<name>G0JLP0_9PROT</name>
<dbReference type="RefSeq" id="WP_014029342.1">
    <property type="nucleotide sequence ID" value="NC_015942.1"/>
</dbReference>
<dbReference type="Gene3D" id="3.30.700.10">
    <property type="entry name" value="Glycoprotein, Type 4 Pilin"/>
    <property type="match status" value="1"/>
</dbReference>
<dbReference type="HOGENOM" id="CLU_1718382_0_0_6"/>
<dbReference type="Pfam" id="PF07963">
    <property type="entry name" value="N_methyl"/>
    <property type="match status" value="1"/>
</dbReference>
<evidence type="ECO:0008006" key="4">
    <source>
        <dbReference type="Google" id="ProtNLM"/>
    </source>
</evidence>
<dbReference type="EMBL" id="CP002985">
    <property type="protein sequence ID" value="AEM48089.1"/>
    <property type="molecule type" value="Genomic_DNA"/>
</dbReference>
<dbReference type="SUPFAM" id="SSF54523">
    <property type="entry name" value="Pili subunits"/>
    <property type="match status" value="1"/>
</dbReference>
<feature type="transmembrane region" description="Helical" evidence="1">
    <location>
        <begin position="15"/>
        <end position="35"/>
    </location>
</feature>
<dbReference type="InterPro" id="IPR012902">
    <property type="entry name" value="N_methyl_site"/>
</dbReference>
<evidence type="ECO:0000313" key="3">
    <source>
        <dbReference type="Proteomes" id="UP000009220"/>
    </source>
</evidence>
<dbReference type="KEGG" id="afi:Acife_1968"/>
<gene>
    <name evidence="2" type="ORF">Acife_1968</name>
</gene>
<evidence type="ECO:0000313" key="2">
    <source>
        <dbReference type="EMBL" id="AEM48089.1"/>
    </source>
</evidence>
<keyword evidence="1" id="KW-0472">Membrane</keyword>
<accession>G0JLP0</accession>
<reference evidence="2 3" key="1">
    <citation type="journal article" date="2011" name="J. Bacteriol.">
        <title>Draft genome of the psychrotolerant acidophile Acidithiobacillus ferrivorans SS3.</title>
        <authorList>
            <person name="Liljeqvist M."/>
            <person name="Valdes J."/>
            <person name="Holmes D.S."/>
            <person name="Dopson M."/>
        </authorList>
    </citation>
    <scope>NUCLEOTIDE SEQUENCE [LARGE SCALE GENOMIC DNA]</scope>
    <source>
        <strain evidence="2 3">SS3</strain>
    </source>
</reference>
<dbReference type="NCBIfam" id="TIGR02532">
    <property type="entry name" value="IV_pilin_GFxxxE"/>
    <property type="match status" value="1"/>
</dbReference>
<keyword evidence="1" id="KW-0812">Transmembrane</keyword>
<sequence>MGGENRSCGQRQSGLTLIELLVVIALLAIVGAIAIPNWTMQVKQAAGETAVARDQAAIRALTFYALAGQGAILQQHGTAMTVSANSGAQWNTTQPSGWTLQVNGSPLSCVSLNSMGQPTASNTSPACTFLPANPMLPLQWSAHDASQNIPLS</sequence>
<dbReference type="Proteomes" id="UP000009220">
    <property type="component" value="Chromosome"/>
</dbReference>
<dbReference type="PROSITE" id="PS00409">
    <property type="entry name" value="PROKAR_NTER_METHYL"/>
    <property type="match status" value="1"/>
</dbReference>
<organism evidence="2 3">
    <name type="scientific">Acidithiobacillus ferrivorans SS3</name>
    <dbReference type="NCBI Taxonomy" id="743299"/>
    <lineage>
        <taxon>Bacteria</taxon>
        <taxon>Pseudomonadati</taxon>
        <taxon>Pseudomonadota</taxon>
        <taxon>Acidithiobacillia</taxon>
        <taxon>Acidithiobacillales</taxon>
        <taxon>Acidithiobacillaceae</taxon>
        <taxon>Acidithiobacillus</taxon>
    </lineage>
</organism>
<keyword evidence="1" id="KW-1133">Transmembrane helix</keyword>
<proteinExistence type="predicted"/>
<evidence type="ECO:0000256" key="1">
    <source>
        <dbReference type="SAM" id="Phobius"/>
    </source>
</evidence>